<dbReference type="PATRIC" id="fig|1300347.3.peg.3122"/>
<name>A0A1A9GMM5_9ACTN</name>
<dbReference type="SUPFAM" id="SSF56747">
    <property type="entry name" value="Prim-pol domain"/>
    <property type="match status" value="1"/>
</dbReference>
<evidence type="ECO:0000313" key="5">
    <source>
        <dbReference type="EMBL" id="ANH39534.1"/>
    </source>
</evidence>
<dbReference type="STRING" id="1300347.I601_3127"/>
<feature type="domain" description="DNA primase/polymerase bifunctional N-terminal" evidence="4">
    <location>
        <begin position="29"/>
        <end position="219"/>
    </location>
</feature>
<proteinExistence type="predicted"/>
<organism evidence="5 6">
    <name type="scientific">Nocardioides dokdonensis FR1436</name>
    <dbReference type="NCBI Taxonomy" id="1300347"/>
    <lineage>
        <taxon>Bacteria</taxon>
        <taxon>Bacillati</taxon>
        <taxon>Actinomycetota</taxon>
        <taxon>Actinomycetes</taxon>
        <taxon>Propionibacteriales</taxon>
        <taxon>Nocardioidaceae</taxon>
        <taxon>Nocardioides</taxon>
    </lineage>
</organism>
<dbReference type="Pfam" id="PF09250">
    <property type="entry name" value="Prim-Pol"/>
    <property type="match status" value="1"/>
</dbReference>
<evidence type="ECO:0000256" key="2">
    <source>
        <dbReference type="SAM" id="MobiDB-lite"/>
    </source>
</evidence>
<evidence type="ECO:0008006" key="7">
    <source>
        <dbReference type="Google" id="ProtNLM"/>
    </source>
</evidence>
<dbReference type="InterPro" id="IPR051620">
    <property type="entry name" value="ORF904-like_C"/>
</dbReference>
<keyword evidence="6" id="KW-1185">Reference proteome</keyword>
<dbReference type="SMART" id="SM00943">
    <property type="entry name" value="Prim-Pol"/>
    <property type="match status" value="1"/>
</dbReference>
<dbReference type="InterPro" id="IPR014820">
    <property type="entry name" value="PriCT_1"/>
</dbReference>
<feature type="domain" description="Primase C-terminal 1" evidence="3">
    <location>
        <begin position="220"/>
        <end position="283"/>
    </location>
</feature>
<dbReference type="PANTHER" id="PTHR35372">
    <property type="entry name" value="ATP BINDING PROTEIN-RELATED"/>
    <property type="match status" value="1"/>
</dbReference>
<feature type="region of interest" description="Disordered" evidence="2">
    <location>
        <begin position="197"/>
        <end position="217"/>
    </location>
</feature>
<evidence type="ECO:0000259" key="4">
    <source>
        <dbReference type="SMART" id="SM00943"/>
    </source>
</evidence>
<gene>
    <name evidence="5" type="ORF">I601_3127</name>
</gene>
<dbReference type="OrthoDB" id="3218228at2"/>
<dbReference type="Proteomes" id="UP000077868">
    <property type="component" value="Chromosome"/>
</dbReference>
<keyword evidence="1" id="KW-0378">Hydrolase</keyword>
<sequence length="301" mass="31927">MDHSTDTTRWSPQLVRDLAAPDASLASAALELAAHGIPVFPCAPGEKRPLTTHGFHDATAEPGTVSRWWSAWPTANLGIPTGAASGVDVVDVDVHSGGSGFAAFEKAQHAGLVSDWAWQVRTPSGGLHAYFLRWHGQEHRSWQLPGHHLDFRGDGGYVIAPPSRVVVADGSERGYGLVALASHQPRSIDGTALRNFLDPPRRHAPPPDLPSASARPEKLADWVASRPEGDRNGGLFWAACRMAESNYPFQTAAGVLGVAAQQAGLSDREAAATIRSAYRIATRLGPANLAGPTRAVEAVTL</sequence>
<evidence type="ECO:0000313" key="6">
    <source>
        <dbReference type="Proteomes" id="UP000077868"/>
    </source>
</evidence>
<dbReference type="PANTHER" id="PTHR35372:SF2">
    <property type="entry name" value="SF3 HELICASE DOMAIN-CONTAINING PROTEIN"/>
    <property type="match status" value="1"/>
</dbReference>
<dbReference type="GO" id="GO:0016787">
    <property type="term" value="F:hydrolase activity"/>
    <property type="evidence" value="ECO:0007669"/>
    <property type="project" value="UniProtKB-KW"/>
</dbReference>
<dbReference type="CDD" id="cd04859">
    <property type="entry name" value="Prim_Pol"/>
    <property type="match status" value="1"/>
</dbReference>
<accession>A0A1A9GMM5</accession>
<dbReference type="RefSeq" id="WP_084528167.1">
    <property type="nucleotide sequence ID" value="NZ_CP015079.1"/>
</dbReference>
<protein>
    <recommendedName>
        <fullName evidence="7">DNA primase/polymerase bifunctional N-terminal domain-containing protein</fullName>
    </recommendedName>
</protein>
<dbReference type="SMART" id="SM00942">
    <property type="entry name" value="PriCT_1"/>
    <property type="match status" value="1"/>
</dbReference>
<evidence type="ECO:0000259" key="3">
    <source>
        <dbReference type="SMART" id="SM00942"/>
    </source>
</evidence>
<dbReference type="InterPro" id="IPR015330">
    <property type="entry name" value="DNA_primase/pol_bifunc_N"/>
</dbReference>
<evidence type="ECO:0000256" key="1">
    <source>
        <dbReference type="ARBA" id="ARBA00022801"/>
    </source>
</evidence>
<dbReference type="KEGG" id="ndk:I601_3127"/>
<dbReference type="EMBL" id="CP015079">
    <property type="protein sequence ID" value="ANH39534.1"/>
    <property type="molecule type" value="Genomic_DNA"/>
</dbReference>
<reference evidence="5 6" key="1">
    <citation type="submission" date="2016-03" db="EMBL/GenBank/DDBJ databases">
        <title>Complete genome sequence of a soil Actinobacterium, Nocardioides dokdonensis FR1436.</title>
        <authorList>
            <person name="Kwon S.-K."/>
            <person name="Kim K."/>
            <person name="Kim J.F."/>
        </authorList>
    </citation>
    <scope>NUCLEOTIDE SEQUENCE [LARGE SCALE GENOMIC DNA]</scope>
    <source>
        <strain evidence="5 6">FR1436</strain>
    </source>
</reference>
<dbReference type="AlphaFoldDB" id="A0A1A9GMM5"/>